<evidence type="ECO:0000313" key="1">
    <source>
        <dbReference type="EMBL" id="TAA33728.1"/>
    </source>
</evidence>
<protein>
    <submittedName>
        <fullName evidence="1">Uncharacterized protein</fullName>
    </submittedName>
</protein>
<dbReference type="RefSeq" id="WP_130524353.1">
    <property type="nucleotide sequence ID" value="NZ_SHLZ01000005.1"/>
</dbReference>
<accession>A0A4Q8LR31</accession>
<evidence type="ECO:0000313" key="2">
    <source>
        <dbReference type="Proteomes" id="UP000292087"/>
    </source>
</evidence>
<gene>
    <name evidence="1" type="ORF">EA656_14920</name>
</gene>
<reference evidence="1 2" key="1">
    <citation type="submission" date="2019-02" db="EMBL/GenBank/DDBJ databases">
        <title>WGS of Pseudoxanthomonas species novum from clinical isolates.</title>
        <authorList>
            <person name="Bernier A.-M."/>
            <person name="Bernard K."/>
            <person name="Vachon A."/>
        </authorList>
    </citation>
    <scope>NUCLEOTIDE SEQUENCE [LARGE SCALE GENOMIC DNA]</scope>
    <source>
        <strain evidence="1 2">NML140781</strain>
    </source>
</reference>
<dbReference type="AlphaFoldDB" id="A0A4Q8LR31"/>
<proteinExistence type="predicted"/>
<dbReference type="EMBL" id="SHMF01000004">
    <property type="protein sequence ID" value="TAA33728.1"/>
    <property type="molecule type" value="Genomic_DNA"/>
</dbReference>
<name>A0A4Q8LR31_9GAMM</name>
<organism evidence="1 2">
    <name type="scientific">Pseudoxanthomonas winnipegensis</name>
    <dbReference type="NCBI Taxonomy" id="2480810"/>
    <lineage>
        <taxon>Bacteria</taxon>
        <taxon>Pseudomonadati</taxon>
        <taxon>Pseudomonadota</taxon>
        <taxon>Gammaproteobacteria</taxon>
        <taxon>Lysobacterales</taxon>
        <taxon>Lysobacteraceae</taxon>
        <taxon>Pseudoxanthomonas</taxon>
    </lineage>
</organism>
<comment type="caution">
    <text evidence="1">The sequence shown here is derived from an EMBL/GenBank/DDBJ whole genome shotgun (WGS) entry which is preliminary data.</text>
</comment>
<sequence length="73" mass="7615">MSTLSHADLKSLALELAAAMPPPPAEQVTVLLATGEAFSAEALNLARVYQRAGHKARQALEAVASAFDQRVAA</sequence>
<dbReference type="Proteomes" id="UP000292087">
    <property type="component" value="Unassembled WGS sequence"/>
</dbReference>